<dbReference type="PROSITE" id="PS00211">
    <property type="entry name" value="ABC_TRANSPORTER_1"/>
    <property type="match status" value="1"/>
</dbReference>
<feature type="domain" description="ABC transporter" evidence="10">
    <location>
        <begin position="394"/>
        <end position="632"/>
    </location>
</feature>
<dbReference type="STRING" id="2082308.A0A2K1QST9"/>
<protein>
    <submittedName>
        <fullName evidence="11">ABC transporter G family member</fullName>
    </submittedName>
</protein>
<comment type="caution">
    <text evidence="11">The sequence shown here is derived from an EMBL/GenBank/DDBJ whole genome shotgun (WGS) entry which is preliminary data.</text>
</comment>
<dbReference type="GO" id="GO:0016887">
    <property type="term" value="F:ATP hydrolysis activity"/>
    <property type="evidence" value="ECO:0007669"/>
    <property type="project" value="InterPro"/>
</dbReference>
<dbReference type="InterPro" id="IPR017871">
    <property type="entry name" value="ABC_transporter-like_CS"/>
</dbReference>
<dbReference type="OrthoDB" id="66620at2759"/>
<comment type="subcellular location">
    <subcellularLocation>
        <location evidence="1">Membrane</location>
        <topology evidence="1">Multi-pass membrane protein</topology>
    </subcellularLocation>
</comment>
<feature type="transmembrane region" description="Helical" evidence="9">
    <location>
        <begin position="898"/>
        <end position="917"/>
    </location>
</feature>
<evidence type="ECO:0000313" key="12">
    <source>
        <dbReference type="Proteomes" id="UP000243797"/>
    </source>
</evidence>
<evidence type="ECO:0000256" key="4">
    <source>
        <dbReference type="ARBA" id="ARBA00022741"/>
    </source>
</evidence>
<keyword evidence="5" id="KW-0067">ATP-binding</keyword>
<keyword evidence="7 9" id="KW-0472">Membrane</keyword>
<accession>A0A2K1QST9</accession>
<dbReference type="PROSITE" id="PS50893">
    <property type="entry name" value="ABC_TRANSPORTER_2"/>
    <property type="match status" value="1"/>
</dbReference>
<evidence type="ECO:0000256" key="7">
    <source>
        <dbReference type="ARBA" id="ARBA00023136"/>
    </source>
</evidence>
<keyword evidence="2" id="KW-0813">Transport</keyword>
<evidence type="ECO:0000256" key="6">
    <source>
        <dbReference type="ARBA" id="ARBA00022989"/>
    </source>
</evidence>
<keyword evidence="3 9" id="KW-0812">Transmembrane</keyword>
<dbReference type="GO" id="GO:0016020">
    <property type="term" value="C:membrane"/>
    <property type="evidence" value="ECO:0007669"/>
    <property type="project" value="UniProtKB-SubCell"/>
</dbReference>
<dbReference type="GO" id="GO:0005524">
    <property type="term" value="F:ATP binding"/>
    <property type="evidence" value="ECO:0007669"/>
    <property type="project" value="UniProtKB-KW"/>
</dbReference>
<dbReference type="EMBL" id="NKHZ01000045">
    <property type="protein sequence ID" value="PNS18166.1"/>
    <property type="molecule type" value="Genomic_DNA"/>
</dbReference>
<dbReference type="SUPFAM" id="SSF52540">
    <property type="entry name" value="P-loop containing nucleoside triphosphate hydrolases"/>
    <property type="match status" value="1"/>
</dbReference>
<dbReference type="InterPro" id="IPR050352">
    <property type="entry name" value="ABCG_transporters"/>
</dbReference>
<feature type="region of interest" description="Disordered" evidence="8">
    <location>
        <begin position="1"/>
        <end position="24"/>
    </location>
</feature>
<dbReference type="FunFam" id="3.40.50.300:FF:000367">
    <property type="entry name" value="ABC transporter G family member 24"/>
    <property type="match status" value="1"/>
</dbReference>
<feature type="region of interest" description="Disordered" evidence="8">
    <location>
        <begin position="225"/>
        <end position="248"/>
    </location>
</feature>
<dbReference type="InterPro" id="IPR043926">
    <property type="entry name" value="ABCG_dom"/>
</dbReference>
<dbReference type="InParanoid" id="A0A2K1QST9"/>
<dbReference type="InterPro" id="IPR013525">
    <property type="entry name" value="ABC2_TM"/>
</dbReference>
<name>A0A2K1QST9_9PEZI</name>
<evidence type="ECO:0000256" key="3">
    <source>
        <dbReference type="ARBA" id="ARBA00022692"/>
    </source>
</evidence>
<dbReference type="Pfam" id="PF00005">
    <property type="entry name" value="ABC_tran"/>
    <property type="match status" value="1"/>
</dbReference>
<evidence type="ECO:0000256" key="2">
    <source>
        <dbReference type="ARBA" id="ARBA00022448"/>
    </source>
</evidence>
<gene>
    <name evidence="11" type="ORF">CAC42_3611</name>
</gene>
<dbReference type="AlphaFoldDB" id="A0A2K1QST9"/>
<dbReference type="SMART" id="SM00382">
    <property type="entry name" value="AAA"/>
    <property type="match status" value="1"/>
</dbReference>
<feature type="transmembrane region" description="Helical" evidence="9">
    <location>
        <begin position="791"/>
        <end position="813"/>
    </location>
</feature>
<feature type="transmembrane region" description="Helical" evidence="9">
    <location>
        <begin position="874"/>
        <end position="891"/>
    </location>
</feature>
<proteinExistence type="predicted"/>
<dbReference type="Pfam" id="PF19055">
    <property type="entry name" value="ABC2_membrane_7"/>
    <property type="match status" value="1"/>
</dbReference>
<evidence type="ECO:0000256" key="1">
    <source>
        <dbReference type="ARBA" id="ARBA00004141"/>
    </source>
</evidence>
<dbReference type="Proteomes" id="UP000243797">
    <property type="component" value="Unassembled WGS sequence"/>
</dbReference>
<organism evidence="11 12">
    <name type="scientific">Sphaceloma murrayae</name>
    <dbReference type="NCBI Taxonomy" id="2082308"/>
    <lineage>
        <taxon>Eukaryota</taxon>
        <taxon>Fungi</taxon>
        <taxon>Dikarya</taxon>
        <taxon>Ascomycota</taxon>
        <taxon>Pezizomycotina</taxon>
        <taxon>Dothideomycetes</taxon>
        <taxon>Dothideomycetidae</taxon>
        <taxon>Myriangiales</taxon>
        <taxon>Elsinoaceae</taxon>
        <taxon>Sphaceloma</taxon>
    </lineage>
</organism>
<dbReference type="Pfam" id="PF01061">
    <property type="entry name" value="ABC2_membrane"/>
    <property type="match status" value="1"/>
</dbReference>
<dbReference type="InterPro" id="IPR027417">
    <property type="entry name" value="P-loop_NTPase"/>
</dbReference>
<feature type="transmembrane region" description="Helical" evidence="9">
    <location>
        <begin position="172"/>
        <end position="196"/>
    </location>
</feature>
<evidence type="ECO:0000256" key="5">
    <source>
        <dbReference type="ARBA" id="ARBA00022840"/>
    </source>
</evidence>
<keyword evidence="6 9" id="KW-1133">Transmembrane helix</keyword>
<dbReference type="PANTHER" id="PTHR48041">
    <property type="entry name" value="ABC TRANSPORTER G FAMILY MEMBER 28"/>
    <property type="match status" value="1"/>
</dbReference>
<feature type="transmembrane region" description="Helical" evidence="9">
    <location>
        <begin position="845"/>
        <end position="862"/>
    </location>
</feature>
<reference evidence="11 12" key="1">
    <citation type="submission" date="2017-06" db="EMBL/GenBank/DDBJ databases">
        <title>Draft genome sequence of a variant of Elsinoe murrayae.</title>
        <authorList>
            <person name="Cheng Q."/>
        </authorList>
    </citation>
    <scope>NUCLEOTIDE SEQUENCE [LARGE SCALE GENOMIC DNA]</scope>
    <source>
        <strain evidence="11 12">CQ-2017a</strain>
    </source>
</reference>
<dbReference type="InterPro" id="IPR003439">
    <property type="entry name" value="ABC_transporter-like_ATP-bd"/>
</dbReference>
<evidence type="ECO:0000259" key="10">
    <source>
        <dbReference type="PROSITE" id="PS50893"/>
    </source>
</evidence>
<dbReference type="PANTHER" id="PTHR48041:SF91">
    <property type="entry name" value="ABC TRANSPORTER G FAMILY MEMBER 28"/>
    <property type="match status" value="1"/>
</dbReference>
<dbReference type="Gene3D" id="3.40.50.300">
    <property type="entry name" value="P-loop containing nucleotide triphosphate hydrolases"/>
    <property type="match status" value="1"/>
</dbReference>
<dbReference type="GO" id="GO:0140359">
    <property type="term" value="F:ABC-type transporter activity"/>
    <property type="evidence" value="ECO:0007669"/>
    <property type="project" value="InterPro"/>
</dbReference>
<evidence type="ECO:0000256" key="9">
    <source>
        <dbReference type="SAM" id="Phobius"/>
    </source>
</evidence>
<feature type="transmembrane region" description="Helical" evidence="9">
    <location>
        <begin position="973"/>
        <end position="997"/>
    </location>
</feature>
<evidence type="ECO:0000313" key="11">
    <source>
        <dbReference type="EMBL" id="PNS18166.1"/>
    </source>
</evidence>
<feature type="transmembrane region" description="Helical" evidence="9">
    <location>
        <begin position="744"/>
        <end position="765"/>
    </location>
</feature>
<keyword evidence="4" id="KW-0547">Nucleotide-binding</keyword>
<evidence type="ECO:0000256" key="8">
    <source>
        <dbReference type="SAM" id="MobiDB-lite"/>
    </source>
</evidence>
<dbReference type="InterPro" id="IPR003593">
    <property type="entry name" value="AAA+_ATPase"/>
</dbReference>
<sequence length="1002" mass="109519">MDPIPGSEDLNNGGSASDRLSESGNALTADDVASIFSGTDDRNMSSMEWATTQIQLRYSTTGCLREAAVPLPLAPGDFCLDGFYCPNSTGQMPPQYCPPTEACQVSRDHGQLCAPQGFLEPQLCNKGFYCPARGKQQIQCPPGHFCPYGTLDPVKCDLGAYCPTGSIRQIPVLPLGITVVIDCILLSVVLAGLFLVKYTRRKSRARGDVFNHDGLLDGREKRVHDPEWLTNPPAYPTHTHPKPRNFSLPSIRQSQKDIKGILRSSMSQAKQDVKSGVRKVSFSTEATLSDKSSKYSQSTGPSRGSSFRSVFYPEVETKRLLRTQNSMRDRHVSIPDISYWSSHSSWTSPDPSLHGVAYSETFSPHDSGEQHADMETVIKCLTEAIHTQELGLSFQFTDLAYNIKGVGEVLQGVSGNIRQGSMVGVMGSTGAGKSTLLNILMGKKRQSRGTVKVCGSEKDMAQYGKLVGYVPQVDIVLPELTVRENILHSARCRLPKSWKDSYIQRFVDALLACLALEHVQHSLVGDARKPIISGGQRKRLSIGIELAAAPMALFLDEPTTGLDATSAASIMRLLKTISALGTTTIAIIHQPREEIFRAFDSLLLLADGRQLYNGPTATCEGYFVNQGFRFPLRGNPADTIMDIITGDGQQYSNNKSNFETSITTLANYWHDTGRLFKWPCTARKSSITTLKLQKSLPPRPHQSPHEQSSALAHTMSTRSAPWVSQLYFVLLRSLTQQLRTRTSLLLEFFVATLAGLLIGLSAFSLEGHLFHGIYRPPFALFSPAVDNTSSLQLALLTSVAIGLCASAPGVRVFGDEKLLYAREIGAGHSRSAYFVGKQLAMLPRVLVAALHFTACLLVLATPRMTFGEAYVVNLAYYYATYGLASMVSVVVKREDGPLLALLVSLVLGVFGGVAPPLTKVREWGLEWAWRMGPGVWLCEAYWDRIVGGTGGIYILDLAEEATGMKLGRFGVDVVVVFALGTAYRILGFGAMCAADWIKKKRA</sequence>
<keyword evidence="12" id="KW-1185">Reference proteome</keyword>